<name>A0ABT9PB10_9ACTN</name>
<dbReference type="SUPFAM" id="SSF49452">
    <property type="entry name" value="Starch-binding domain-like"/>
    <property type="match status" value="1"/>
</dbReference>
<keyword evidence="5" id="KW-0812">Transmembrane</keyword>
<evidence type="ECO:0000256" key="2">
    <source>
        <dbReference type="ARBA" id="ARBA00012595"/>
    </source>
</evidence>
<reference evidence="6 7" key="1">
    <citation type="submission" date="2023-07" db="EMBL/GenBank/DDBJ databases">
        <title>Sequencing the genomes of 1000 actinobacteria strains.</title>
        <authorList>
            <person name="Klenk H.-P."/>
        </authorList>
    </citation>
    <scope>NUCLEOTIDE SEQUENCE [LARGE SCALE GENOMIC DNA]</scope>
    <source>
        <strain evidence="6 7">DSM 44388</strain>
    </source>
</reference>
<keyword evidence="7" id="KW-1185">Reference proteome</keyword>
<comment type="caution">
    <text evidence="6">The sequence shown here is derived from an EMBL/GenBank/DDBJ whole genome shotgun (WGS) entry which is preliminary data.</text>
</comment>
<comment type="catalytic activity">
    <reaction evidence="1">
        <text>Endohydrolysis of (1-&gt;4)-alpha-D-glucosidic linkages in polysaccharides containing three or more (1-&gt;4)-alpha-linked D-glucose units.</text>
        <dbReference type="EC" id="3.2.1.1"/>
    </reaction>
</comment>
<evidence type="ECO:0000313" key="7">
    <source>
        <dbReference type="Proteomes" id="UP001235712"/>
    </source>
</evidence>
<feature type="transmembrane region" description="Helical" evidence="5">
    <location>
        <begin position="219"/>
        <end position="240"/>
    </location>
</feature>
<keyword evidence="5" id="KW-0472">Membrane</keyword>
<gene>
    <name evidence="6" type="ORF">J2S57_005630</name>
</gene>
<dbReference type="Gene3D" id="2.60.40.10">
    <property type="entry name" value="Immunoglobulins"/>
    <property type="match status" value="1"/>
</dbReference>
<dbReference type="Proteomes" id="UP001235712">
    <property type="component" value="Unassembled WGS sequence"/>
</dbReference>
<evidence type="ECO:0000256" key="3">
    <source>
        <dbReference type="ARBA" id="ARBA00030238"/>
    </source>
</evidence>
<evidence type="ECO:0000256" key="5">
    <source>
        <dbReference type="SAM" id="Phobius"/>
    </source>
</evidence>
<accession>A0ABT9PB10</accession>
<evidence type="ECO:0000256" key="1">
    <source>
        <dbReference type="ARBA" id="ARBA00000548"/>
    </source>
</evidence>
<dbReference type="InterPro" id="IPR013783">
    <property type="entry name" value="Ig-like_fold"/>
</dbReference>
<sequence>MEVSLITQDVVLEPGVPGDVLVDIVNTADVIDAVHVELDGVPGTTVSVEGTPTLFPGERRRVTLRVQLPTHTPAGRHLTIVRVNADATEELAESPLTIDVRPRPVLTVGAKVKVQRGVRHGDFPLTVANRGNTPITVRVRETDAPDGVSVVFRPETAIVEPWHVHTCRVRVTGPRHLVGGVREHSVDLRVDAEAFTPSLPLLREELTGDARVTFRQRPVISTGLLLALGLVVVLTAWGLVGRIGVKRFAPAEAAPLAAPVGFARNVLPARSDVGVTLSGKVRSGADESAVAGVRLLLCSLETDDQARTCTARRAAYRGVSDADGDFSLAETVPGTYSVAFESEGRGLLQQGRFALDDSCSLQPEVPPAPGALRLRVIQEGSPAAVAVSAQIAVRPVETPEPSAESTGATEPAPACQRVGSPPPPYEPHPGLTAPPRSTTSGYPAGMPEDEANRNQYTAATSSTGTQVTAVIENLPAPGRYDVTVDAGGRSVVLHSVPVEPGTKDPGALTVRVPAADEPAAAEPPVP</sequence>
<feature type="region of interest" description="Disordered" evidence="4">
    <location>
        <begin position="396"/>
        <end position="450"/>
    </location>
</feature>
<dbReference type="EMBL" id="JAUSQZ010000001">
    <property type="protein sequence ID" value="MDP9829881.1"/>
    <property type="molecule type" value="Genomic_DNA"/>
</dbReference>
<protein>
    <recommendedName>
        <fullName evidence="2">alpha-amylase</fullName>
        <ecNumber evidence="2">3.2.1.1</ecNumber>
    </recommendedName>
    <alternativeName>
        <fullName evidence="3">1,4-alpha-D-glucan glucanohydrolase</fullName>
    </alternativeName>
</protein>
<proteinExistence type="predicted"/>
<dbReference type="InterPro" id="IPR013784">
    <property type="entry name" value="Carb-bd-like_fold"/>
</dbReference>
<keyword evidence="5" id="KW-1133">Transmembrane helix</keyword>
<dbReference type="EC" id="3.2.1.1" evidence="2"/>
<dbReference type="RefSeq" id="WP_307248525.1">
    <property type="nucleotide sequence ID" value="NZ_JAUSQZ010000001.1"/>
</dbReference>
<organism evidence="6 7">
    <name type="scientific">Kineosporia succinea</name>
    <dbReference type="NCBI Taxonomy" id="84632"/>
    <lineage>
        <taxon>Bacteria</taxon>
        <taxon>Bacillati</taxon>
        <taxon>Actinomycetota</taxon>
        <taxon>Actinomycetes</taxon>
        <taxon>Kineosporiales</taxon>
        <taxon>Kineosporiaceae</taxon>
        <taxon>Kineosporia</taxon>
    </lineage>
</organism>
<evidence type="ECO:0000256" key="4">
    <source>
        <dbReference type="SAM" id="MobiDB-lite"/>
    </source>
</evidence>
<evidence type="ECO:0000313" key="6">
    <source>
        <dbReference type="EMBL" id="MDP9829881.1"/>
    </source>
</evidence>